<proteinExistence type="predicted"/>
<name>A0A1I4Q1R7_9HYPH</name>
<keyword evidence="2" id="KW-1185">Reference proteome</keyword>
<evidence type="ECO:0000313" key="2">
    <source>
        <dbReference type="Proteomes" id="UP000199048"/>
    </source>
</evidence>
<accession>A0A1I4Q1R7</accession>
<reference evidence="2" key="1">
    <citation type="submission" date="2016-10" db="EMBL/GenBank/DDBJ databases">
        <authorList>
            <person name="Varghese N."/>
            <person name="Submissions S."/>
        </authorList>
    </citation>
    <scope>NUCLEOTIDE SEQUENCE [LARGE SCALE GENOMIC DNA]</scope>
    <source>
        <strain evidence="2">BL36</strain>
    </source>
</reference>
<gene>
    <name evidence="1" type="ORF">SAMN05192568_102779</name>
</gene>
<dbReference type="STRING" id="582667.SAMN05192568_102779"/>
<dbReference type="AlphaFoldDB" id="A0A1I4Q1R7"/>
<evidence type="ECO:0000313" key="1">
    <source>
        <dbReference type="EMBL" id="SFM33806.1"/>
    </source>
</evidence>
<sequence length="39" mass="4312">MTLAEVAADRHLTIEDAQKLVDESKCPKAFKAHGVVYLI</sequence>
<dbReference type="EMBL" id="FOTK01000027">
    <property type="protein sequence ID" value="SFM33806.1"/>
    <property type="molecule type" value="Genomic_DNA"/>
</dbReference>
<dbReference type="Proteomes" id="UP000199048">
    <property type="component" value="Unassembled WGS sequence"/>
</dbReference>
<protein>
    <submittedName>
        <fullName evidence="1">Uncharacterized protein</fullName>
    </submittedName>
</protein>
<organism evidence="1 2">
    <name type="scientific">Methylobacterium pseudosasicola</name>
    <dbReference type="NCBI Taxonomy" id="582667"/>
    <lineage>
        <taxon>Bacteria</taxon>
        <taxon>Pseudomonadati</taxon>
        <taxon>Pseudomonadota</taxon>
        <taxon>Alphaproteobacteria</taxon>
        <taxon>Hyphomicrobiales</taxon>
        <taxon>Methylobacteriaceae</taxon>
        <taxon>Methylobacterium</taxon>
    </lineage>
</organism>